<sequence>MRSAARRALLAGGLALGWLAAGFGCDTATDTRRAALCRRALPALAPEGTTARLLRVGPGSGPGSVRVDYRLAGADGALLKGEEARVRFLACAFGPGTEMTALATERGPVNGASLYLLRHYYLETPEAEAADPANADNAAKTPGGAATR</sequence>
<evidence type="ECO:0000313" key="4">
    <source>
        <dbReference type="Proteomes" id="UP000198804"/>
    </source>
</evidence>
<dbReference type="RefSeq" id="WP_091941340.1">
    <property type="nucleotide sequence ID" value="NZ_FOSV01000001.1"/>
</dbReference>
<dbReference type="OrthoDB" id="9811695at2"/>
<evidence type="ECO:0000313" key="3">
    <source>
        <dbReference type="EMBL" id="SFK35427.1"/>
    </source>
</evidence>
<dbReference type="Proteomes" id="UP000198804">
    <property type="component" value="Unassembled WGS sequence"/>
</dbReference>
<feature type="compositionally biased region" description="Low complexity" evidence="1">
    <location>
        <begin position="130"/>
        <end position="139"/>
    </location>
</feature>
<name>A0A1I3YU52_9HYPH</name>
<protein>
    <recommendedName>
        <fullName evidence="5">Lipoprotein</fullName>
    </recommendedName>
</protein>
<organism evidence="3 4">
    <name type="scientific">Methylorubrum salsuginis</name>
    <dbReference type="NCBI Taxonomy" id="414703"/>
    <lineage>
        <taxon>Bacteria</taxon>
        <taxon>Pseudomonadati</taxon>
        <taxon>Pseudomonadota</taxon>
        <taxon>Alphaproteobacteria</taxon>
        <taxon>Hyphomicrobiales</taxon>
        <taxon>Methylobacteriaceae</taxon>
        <taxon>Methylorubrum</taxon>
    </lineage>
</organism>
<feature type="region of interest" description="Disordered" evidence="1">
    <location>
        <begin position="128"/>
        <end position="148"/>
    </location>
</feature>
<dbReference type="AlphaFoldDB" id="A0A1I3YU52"/>
<feature type="signal peptide" evidence="2">
    <location>
        <begin position="1"/>
        <end position="20"/>
    </location>
</feature>
<keyword evidence="4" id="KW-1185">Reference proteome</keyword>
<dbReference type="PROSITE" id="PS51257">
    <property type="entry name" value="PROKAR_LIPOPROTEIN"/>
    <property type="match status" value="1"/>
</dbReference>
<feature type="chain" id="PRO_5011549857" description="Lipoprotein" evidence="2">
    <location>
        <begin position="21"/>
        <end position="148"/>
    </location>
</feature>
<reference evidence="4" key="1">
    <citation type="submission" date="2016-10" db="EMBL/GenBank/DDBJ databases">
        <authorList>
            <person name="Varghese N."/>
            <person name="Submissions S."/>
        </authorList>
    </citation>
    <scope>NUCLEOTIDE SEQUENCE [LARGE SCALE GENOMIC DNA]</scope>
    <source>
        <strain evidence="4">CGMCC 1.6474</strain>
    </source>
</reference>
<keyword evidence="2" id="KW-0732">Signal</keyword>
<dbReference type="EMBL" id="FOSV01000001">
    <property type="protein sequence ID" value="SFK35427.1"/>
    <property type="molecule type" value="Genomic_DNA"/>
</dbReference>
<evidence type="ECO:0000256" key="2">
    <source>
        <dbReference type="SAM" id="SignalP"/>
    </source>
</evidence>
<accession>A0A1I3YU52</accession>
<dbReference type="STRING" id="414703.SAMN04488125_101368"/>
<gene>
    <name evidence="3" type="ORF">SAMN04488125_101368</name>
</gene>
<evidence type="ECO:0008006" key="5">
    <source>
        <dbReference type="Google" id="ProtNLM"/>
    </source>
</evidence>
<proteinExistence type="predicted"/>
<evidence type="ECO:0000256" key="1">
    <source>
        <dbReference type="SAM" id="MobiDB-lite"/>
    </source>
</evidence>